<comment type="caution">
    <text evidence="2">The sequence shown here is derived from an EMBL/GenBank/DDBJ whole genome shotgun (WGS) entry which is preliminary data.</text>
</comment>
<sequence>MSSAVQGAAADGKGESRRGAKGAVAAAEALASKQKQRKGRRHPLSELRHQQSDQQQPLEPTPAPLQQRHSKRGQMRAGQQPIGAQALSLRERVQQAQQGHEPVVDAAAALQPGHVQQDQGTGIGQTQARQATLEPAAVCSAVDSDTSDAEFAELQRREAAETQRAPHSVSSFHDAPLTKARAQLEAAAHTAALAAARGSKRSRQPTWKACEASAGPSQQQQQRSRQRRRVARCPRGNGGVGGLDGLTFGTRGGATTTHQPMQLLPGEEPLGLELYMGQAGPMLGGGRASPVPQAAGEGSVLEGSERYSAAVQRARKLMGERLKRRGASGADVDATLHLLREFEAKCLRGEPSTPLECRELCCKLNRCLRQVYNGGGEGSADLVLDAHVMSASALQEQEGQDNLQLMRVMQRRFIIWQPTDVAHTSPPSGAASGGGEPGASAPGCAAAAAVPAAVEAAAGQDAAGAGNGRPQRGMQVGDKAVPRQRRWCALPAFALSGAQGAADAAQAASGTAGLVPAAEAHRSPEESAASDTAPAPQAQAVEGELDGGPPATAAAAVSSGGGAWDRGLVGIWKEFTRRLQGMKYGDITLHSTALPVSCALNDTEWQDGQLKRCGVKQSAGVLRQIESCRQGKRAGRLYVTDGSMPDYHQQRDYPLDAPGMPCGVDIRCNAMLPHAVRSSRATSLFHTLKNESTGTKTFTLFGPAGGGTNLTAFHFETKRRRSYNCGSGDFIIQPLATLESMRKLMRVHAAVAGRHTRHGQLLPLEVYLEEGVPLVLHLRDEPHATLCELCEQSMHAFVSFNTVASSPPALKVSCNDFDLVWELDSCYWMEKVACMYSDRRLCLEDSLAADGADTWVMSSYLLRKPHTLAEKQAGWQPPWLCEVQGALEGQGVEAAGSGELQDGDMHWTVDIIAARCVEKMLDVLAGKLRGTASWAGEVPSDSLARQALRRARPVLLDMQRRAASEGDLSKRSSSGSFQPHWPVECHFSREYVTDLLDGVDTALQLPADGVQQLDATDAAQGAVPTCKQQQPIPPKRQRRGRQLQVIAASAAAGSAAESSTSGAAEECLLSVEPHSVYAGSSSNEARSQLAQCADAILEEGGAAQLSPAVLRSHWLLRVQLEWEAGVARDLPLLAKRRQQRSDVESMLDGACGQLAHTVTGLGATLGAG</sequence>
<evidence type="ECO:0000313" key="3">
    <source>
        <dbReference type="Proteomes" id="UP001055712"/>
    </source>
</evidence>
<feature type="region of interest" description="Disordered" evidence="1">
    <location>
        <begin position="420"/>
        <end position="443"/>
    </location>
</feature>
<reference evidence="2" key="2">
    <citation type="submission" date="2020-11" db="EMBL/GenBank/DDBJ databases">
        <authorList>
            <person name="Cecchin M."/>
            <person name="Marcolungo L."/>
            <person name="Rossato M."/>
            <person name="Girolomoni L."/>
            <person name="Cosentino E."/>
            <person name="Cuine S."/>
            <person name="Li-Beisson Y."/>
            <person name="Delledonne M."/>
            <person name="Ballottari M."/>
        </authorList>
    </citation>
    <scope>NUCLEOTIDE SEQUENCE</scope>
    <source>
        <strain evidence="2">211/11P</strain>
        <tissue evidence="2">Whole cell</tissue>
    </source>
</reference>
<dbReference type="EMBL" id="SIDB01000001">
    <property type="protein sequence ID" value="KAI3438805.1"/>
    <property type="molecule type" value="Genomic_DNA"/>
</dbReference>
<feature type="compositionally biased region" description="Low complexity" evidence="1">
    <location>
        <begin position="116"/>
        <end position="127"/>
    </location>
</feature>
<organism evidence="2 3">
    <name type="scientific">Chlorella vulgaris</name>
    <name type="common">Green alga</name>
    <dbReference type="NCBI Taxonomy" id="3077"/>
    <lineage>
        <taxon>Eukaryota</taxon>
        <taxon>Viridiplantae</taxon>
        <taxon>Chlorophyta</taxon>
        <taxon>core chlorophytes</taxon>
        <taxon>Trebouxiophyceae</taxon>
        <taxon>Chlorellales</taxon>
        <taxon>Chlorellaceae</taxon>
        <taxon>Chlorella clade</taxon>
        <taxon>Chlorella</taxon>
    </lineage>
</organism>
<evidence type="ECO:0000313" key="2">
    <source>
        <dbReference type="EMBL" id="KAI3438805.1"/>
    </source>
</evidence>
<proteinExistence type="predicted"/>
<feature type="region of interest" description="Disordered" evidence="1">
    <location>
        <begin position="1"/>
        <end position="129"/>
    </location>
</feature>
<name>A0A9D4Z2E9_CHLVU</name>
<protein>
    <submittedName>
        <fullName evidence="2">Uncharacterized protein</fullName>
    </submittedName>
</protein>
<evidence type="ECO:0000256" key="1">
    <source>
        <dbReference type="SAM" id="MobiDB-lite"/>
    </source>
</evidence>
<dbReference type="Proteomes" id="UP001055712">
    <property type="component" value="Unassembled WGS sequence"/>
</dbReference>
<dbReference type="AlphaFoldDB" id="A0A9D4Z2E9"/>
<keyword evidence="3" id="KW-1185">Reference proteome</keyword>
<reference evidence="2" key="1">
    <citation type="journal article" date="2019" name="Plant J.">
        <title>Chlorella vulgaris genome assembly and annotation reveals the molecular basis for metabolic acclimation to high light conditions.</title>
        <authorList>
            <person name="Cecchin M."/>
            <person name="Marcolungo L."/>
            <person name="Rossato M."/>
            <person name="Girolomoni L."/>
            <person name="Cosentino E."/>
            <person name="Cuine S."/>
            <person name="Li-Beisson Y."/>
            <person name="Delledonne M."/>
            <person name="Ballottari M."/>
        </authorList>
    </citation>
    <scope>NUCLEOTIDE SEQUENCE</scope>
    <source>
        <strain evidence="2">211/11P</strain>
    </source>
</reference>
<feature type="compositionally biased region" description="Low complexity" evidence="1">
    <location>
        <begin position="547"/>
        <end position="558"/>
    </location>
</feature>
<feature type="region of interest" description="Disordered" evidence="1">
    <location>
        <begin position="193"/>
        <end position="262"/>
    </location>
</feature>
<dbReference type="OrthoDB" id="511598at2759"/>
<feature type="region of interest" description="Disordered" evidence="1">
    <location>
        <begin position="513"/>
        <end position="560"/>
    </location>
</feature>
<gene>
    <name evidence="2" type="ORF">D9Q98_001222</name>
</gene>
<feature type="compositionally biased region" description="Low complexity" evidence="1">
    <location>
        <begin position="21"/>
        <end position="31"/>
    </location>
</feature>
<feature type="region of interest" description="Disordered" evidence="1">
    <location>
        <begin position="461"/>
        <end position="480"/>
    </location>
</feature>
<accession>A0A9D4Z2E9</accession>